<feature type="active site" description="Proton acceptor; specific for D-alanine" evidence="4">
    <location>
        <position position="38"/>
    </location>
</feature>
<comment type="similarity">
    <text evidence="4">Belongs to the alanine racemase family.</text>
</comment>
<evidence type="ECO:0000256" key="6">
    <source>
        <dbReference type="PIRSR" id="PIRSR600821-52"/>
    </source>
</evidence>
<accession>A0A2H0A3V2</accession>
<dbReference type="GO" id="GO:0005829">
    <property type="term" value="C:cytosol"/>
    <property type="evidence" value="ECO:0007669"/>
    <property type="project" value="TreeGrafter"/>
</dbReference>
<proteinExistence type="inferred from homology"/>
<dbReference type="Gene3D" id="3.20.20.10">
    <property type="entry name" value="Alanine racemase"/>
    <property type="match status" value="1"/>
</dbReference>
<dbReference type="Proteomes" id="UP000231067">
    <property type="component" value="Unassembled WGS sequence"/>
</dbReference>
<dbReference type="HAMAP" id="MF_01201">
    <property type="entry name" value="Ala_racemase"/>
    <property type="match status" value="1"/>
</dbReference>
<feature type="active site" description="Proton acceptor; specific for L-alanine" evidence="4">
    <location>
        <position position="275"/>
    </location>
</feature>
<evidence type="ECO:0000313" key="9">
    <source>
        <dbReference type="Proteomes" id="UP000231067"/>
    </source>
</evidence>
<dbReference type="InterPro" id="IPR000821">
    <property type="entry name" value="Ala_racemase"/>
</dbReference>
<dbReference type="InterPro" id="IPR009006">
    <property type="entry name" value="Ala_racemase/Decarboxylase_C"/>
</dbReference>
<dbReference type="PANTHER" id="PTHR30511">
    <property type="entry name" value="ALANINE RACEMASE"/>
    <property type="match status" value="1"/>
</dbReference>
<dbReference type="InterPro" id="IPR020622">
    <property type="entry name" value="Ala_racemase_pyridoxalP-BS"/>
</dbReference>
<gene>
    <name evidence="8" type="primary">alr</name>
    <name evidence="8" type="ORF">COX18_07740</name>
</gene>
<dbReference type="CDD" id="cd00430">
    <property type="entry name" value="PLPDE_III_AR"/>
    <property type="match status" value="1"/>
</dbReference>
<feature type="modified residue" description="N6-(pyridoxal phosphate)lysine" evidence="4 5">
    <location>
        <position position="38"/>
    </location>
</feature>
<dbReference type="InterPro" id="IPR029066">
    <property type="entry name" value="PLP-binding_barrel"/>
</dbReference>
<protein>
    <recommendedName>
        <fullName evidence="4">Alanine racemase</fullName>
        <ecNumber evidence="4">5.1.1.1</ecNumber>
    </recommendedName>
</protein>
<dbReference type="SMART" id="SM01005">
    <property type="entry name" value="Ala_racemase_C"/>
    <property type="match status" value="1"/>
</dbReference>
<sequence>MIMQPLSWVEVNLDSIRHNVGEIQRIVGNSCQIMAIVKADAYGHGAVAVAKTVVDTGVQRLGVASLNEVIQLREAGINCPILNLGTIRIEDVGDCVHYSITPSIFLWEQAVAFSEIASSRNFSIKIHVKIDTGMARLGVLYTNAFEFIKKVHSLPGIEIEGIFSHLAASDSVNKSYAYEQFRRFNGIISRLKKIGISVPITHIANSGAILDLPEMRLDMVRSGITIYGLFPSKSVSQLVSLQPAMSFKTRIIHLKDMPKDLPVHGFLPVYGGISYGRTYVKKRLKVATIQVGYSDGYPRALSNKAEVLIHGQRAPIIGTVTMNFCMIDVSHIPDVKIGDEVVLFGGQIRVDELADICGTISYEILCGINSHIPRVYMPKESVESYAMIS</sequence>
<dbReference type="UniPathway" id="UPA00042">
    <property type="reaction ID" value="UER00497"/>
</dbReference>
<evidence type="ECO:0000256" key="1">
    <source>
        <dbReference type="ARBA" id="ARBA00001933"/>
    </source>
</evidence>
<dbReference type="GO" id="GO:0030170">
    <property type="term" value="F:pyridoxal phosphate binding"/>
    <property type="evidence" value="ECO:0007669"/>
    <property type="project" value="UniProtKB-UniRule"/>
</dbReference>
<evidence type="ECO:0000256" key="2">
    <source>
        <dbReference type="ARBA" id="ARBA00022898"/>
    </source>
</evidence>
<dbReference type="Pfam" id="PF00842">
    <property type="entry name" value="Ala_racemase_C"/>
    <property type="match status" value="1"/>
</dbReference>
<dbReference type="FunFam" id="3.20.20.10:FF:000002">
    <property type="entry name" value="Alanine racemase"/>
    <property type="match status" value="1"/>
</dbReference>
<name>A0A2H0A3V2_9BACT</name>
<feature type="binding site" evidence="4 6">
    <location>
        <position position="136"/>
    </location>
    <ligand>
        <name>substrate</name>
    </ligand>
</feature>
<dbReference type="Pfam" id="PF01168">
    <property type="entry name" value="Ala_racemase_N"/>
    <property type="match status" value="1"/>
</dbReference>
<dbReference type="InterPro" id="IPR001608">
    <property type="entry name" value="Ala_racemase_N"/>
</dbReference>
<comment type="cofactor">
    <cofactor evidence="1 4 5">
        <name>pyridoxal 5'-phosphate</name>
        <dbReference type="ChEBI" id="CHEBI:597326"/>
    </cofactor>
</comment>
<evidence type="ECO:0000256" key="5">
    <source>
        <dbReference type="PIRSR" id="PIRSR600821-50"/>
    </source>
</evidence>
<evidence type="ECO:0000256" key="3">
    <source>
        <dbReference type="ARBA" id="ARBA00023235"/>
    </source>
</evidence>
<dbReference type="PRINTS" id="PR00992">
    <property type="entry name" value="ALARACEMASE"/>
</dbReference>
<organism evidence="8 9">
    <name type="scientific">Candidatus Desantisbacteria bacterium CG23_combo_of_CG06-09_8_20_14_all_40_23</name>
    <dbReference type="NCBI Taxonomy" id="1974550"/>
    <lineage>
        <taxon>Bacteria</taxon>
        <taxon>Candidatus Desantisiibacteriota</taxon>
    </lineage>
</organism>
<feature type="domain" description="Alanine racemase C-terminal" evidence="7">
    <location>
        <begin position="244"/>
        <end position="377"/>
    </location>
</feature>
<dbReference type="SUPFAM" id="SSF51419">
    <property type="entry name" value="PLP-binding barrel"/>
    <property type="match status" value="1"/>
</dbReference>
<dbReference type="Gene3D" id="2.40.37.10">
    <property type="entry name" value="Lyase, Ornithine Decarboxylase, Chain A, domain 1"/>
    <property type="match status" value="1"/>
</dbReference>
<reference evidence="8 9" key="1">
    <citation type="submission" date="2017-09" db="EMBL/GenBank/DDBJ databases">
        <title>Depth-based differentiation of microbial function through sediment-hosted aquifers and enrichment of novel symbionts in the deep terrestrial subsurface.</title>
        <authorList>
            <person name="Probst A.J."/>
            <person name="Ladd B."/>
            <person name="Jarett J.K."/>
            <person name="Geller-Mcgrath D.E."/>
            <person name="Sieber C.M."/>
            <person name="Emerson J.B."/>
            <person name="Anantharaman K."/>
            <person name="Thomas B.C."/>
            <person name="Malmstrom R."/>
            <person name="Stieglmeier M."/>
            <person name="Klingl A."/>
            <person name="Woyke T."/>
            <person name="Ryan C.M."/>
            <person name="Banfield J.F."/>
        </authorList>
    </citation>
    <scope>NUCLEOTIDE SEQUENCE [LARGE SCALE GENOMIC DNA]</scope>
    <source>
        <strain evidence="8">CG23_combo_of_CG06-09_8_20_14_all_40_23</strain>
    </source>
</reference>
<comment type="pathway">
    <text evidence="4">Amino-acid biosynthesis; D-alanine biosynthesis; D-alanine from L-alanine: step 1/1.</text>
</comment>
<feature type="binding site" evidence="4 6">
    <location>
        <position position="322"/>
    </location>
    <ligand>
        <name>substrate</name>
    </ligand>
</feature>
<comment type="caution">
    <text evidence="8">The sequence shown here is derived from an EMBL/GenBank/DDBJ whole genome shotgun (WGS) entry which is preliminary data.</text>
</comment>
<dbReference type="PANTHER" id="PTHR30511:SF0">
    <property type="entry name" value="ALANINE RACEMASE, CATABOLIC-RELATED"/>
    <property type="match status" value="1"/>
</dbReference>
<dbReference type="EC" id="5.1.1.1" evidence="4"/>
<keyword evidence="2 4" id="KW-0663">Pyridoxal phosphate</keyword>
<dbReference type="InterPro" id="IPR011079">
    <property type="entry name" value="Ala_racemase_C"/>
</dbReference>
<evidence type="ECO:0000313" key="8">
    <source>
        <dbReference type="EMBL" id="PIP40135.1"/>
    </source>
</evidence>
<dbReference type="GO" id="GO:0030632">
    <property type="term" value="P:D-alanine biosynthetic process"/>
    <property type="evidence" value="ECO:0007669"/>
    <property type="project" value="UniProtKB-UniRule"/>
</dbReference>
<dbReference type="EMBL" id="PCSH01000136">
    <property type="protein sequence ID" value="PIP40135.1"/>
    <property type="molecule type" value="Genomic_DNA"/>
</dbReference>
<dbReference type="NCBIfam" id="TIGR00492">
    <property type="entry name" value="alr"/>
    <property type="match status" value="1"/>
</dbReference>
<dbReference type="AlphaFoldDB" id="A0A2H0A3V2"/>
<comment type="function">
    <text evidence="4">Catalyzes the interconversion of L-alanine and D-alanine. May also act on other amino acids.</text>
</comment>
<dbReference type="GO" id="GO:0009252">
    <property type="term" value="P:peptidoglycan biosynthetic process"/>
    <property type="evidence" value="ECO:0007669"/>
    <property type="project" value="TreeGrafter"/>
</dbReference>
<keyword evidence="3 4" id="KW-0413">Isomerase</keyword>
<dbReference type="PROSITE" id="PS00395">
    <property type="entry name" value="ALANINE_RACEMASE"/>
    <property type="match status" value="1"/>
</dbReference>
<evidence type="ECO:0000259" key="7">
    <source>
        <dbReference type="SMART" id="SM01005"/>
    </source>
</evidence>
<dbReference type="SUPFAM" id="SSF50621">
    <property type="entry name" value="Alanine racemase C-terminal domain-like"/>
    <property type="match status" value="1"/>
</dbReference>
<comment type="catalytic activity">
    <reaction evidence="4">
        <text>L-alanine = D-alanine</text>
        <dbReference type="Rhea" id="RHEA:20249"/>
        <dbReference type="ChEBI" id="CHEBI:57416"/>
        <dbReference type="ChEBI" id="CHEBI:57972"/>
        <dbReference type="EC" id="5.1.1.1"/>
    </reaction>
</comment>
<dbReference type="GO" id="GO:0008784">
    <property type="term" value="F:alanine racemase activity"/>
    <property type="evidence" value="ECO:0007669"/>
    <property type="project" value="UniProtKB-UniRule"/>
</dbReference>
<evidence type="ECO:0000256" key="4">
    <source>
        <dbReference type="HAMAP-Rule" id="MF_01201"/>
    </source>
</evidence>